<evidence type="ECO:0000256" key="4">
    <source>
        <dbReference type="PROSITE-ProRule" id="PRU00221"/>
    </source>
</evidence>
<evidence type="ECO:0000256" key="1">
    <source>
        <dbReference type="ARBA" id="ARBA00009728"/>
    </source>
</evidence>
<dbReference type="Gene3D" id="2.130.10.10">
    <property type="entry name" value="YVTN repeat-like/Quinoprotein amine dehydrogenase"/>
    <property type="match status" value="2"/>
</dbReference>
<dbReference type="AlphaFoldDB" id="A0A218Y0G3"/>
<dbReference type="PANTHER" id="PTHR44411:SF1">
    <property type="entry name" value="THO COMPLEX SUBUNIT 6 HOMOLOG"/>
    <property type="match status" value="1"/>
</dbReference>
<dbReference type="PANTHER" id="PTHR44411">
    <property type="entry name" value="THO COMPLEX SUBUNIT 6 HOMOLOG"/>
    <property type="match status" value="1"/>
</dbReference>
<accession>A0A218Y0G3</accession>
<dbReference type="PROSITE" id="PS50082">
    <property type="entry name" value="WD_REPEATS_2"/>
    <property type="match status" value="2"/>
</dbReference>
<dbReference type="GO" id="GO:0000347">
    <property type="term" value="C:THO complex"/>
    <property type="evidence" value="ECO:0007669"/>
    <property type="project" value="TreeGrafter"/>
</dbReference>
<comment type="similarity">
    <text evidence="1">Belongs to the WD repeat THOC6 family.</text>
</comment>
<dbReference type="InterPro" id="IPR015943">
    <property type="entry name" value="WD40/YVTN_repeat-like_dom_sf"/>
</dbReference>
<dbReference type="InterPro" id="IPR042626">
    <property type="entry name" value="THOC6"/>
</dbReference>
<proteinExistence type="inferred from homology"/>
<gene>
    <name evidence="5" type="ORF">CDL15_Pgr011567</name>
</gene>
<dbReference type="InterPro" id="IPR019775">
    <property type="entry name" value="WD40_repeat_CS"/>
</dbReference>
<dbReference type="InterPro" id="IPR001680">
    <property type="entry name" value="WD40_rpt"/>
</dbReference>
<dbReference type="PROSITE" id="PS00678">
    <property type="entry name" value="WD_REPEATS_1"/>
    <property type="match status" value="1"/>
</dbReference>
<evidence type="ECO:0000256" key="3">
    <source>
        <dbReference type="ARBA" id="ARBA00022737"/>
    </source>
</evidence>
<name>A0A218Y0G3_PUNGR</name>
<comment type="caution">
    <text evidence="5">The sequence shown here is derived from an EMBL/GenBank/DDBJ whole genome shotgun (WGS) entry which is preliminary data.</text>
</comment>
<evidence type="ECO:0000313" key="5">
    <source>
        <dbReference type="EMBL" id="OWM90807.1"/>
    </source>
</evidence>
<evidence type="ECO:0000256" key="2">
    <source>
        <dbReference type="ARBA" id="ARBA00022574"/>
    </source>
</evidence>
<dbReference type="Proteomes" id="UP000197138">
    <property type="component" value="Unassembled WGS sequence"/>
</dbReference>
<dbReference type="EMBL" id="MTKT01000535">
    <property type="protein sequence ID" value="OWM90807.1"/>
    <property type="molecule type" value="Genomic_DNA"/>
</dbReference>
<dbReference type="InterPro" id="IPR036322">
    <property type="entry name" value="WD40_repeat_dom_sf"/>
</dbReference>
<organism evidence="5 6">
    <name type="scientific">Punica granatum</name>
    <name type="common">Pomegranate</name>
    <dbReference type="NCBI Taxonomy" id="22663"/>
    <lineage>
        <taxon>Eukaryota</taxon>
        <taxon>Viridiplantae</taxon>
        <taxon>Streptophyta</taxon>
        <taxon>Embryophyta</taxon>
        <taxon>Tracheophyta</taxon>
        <taxon>Spermatophyta</taxon>
        <taxon>Magnoliopsida</taxon>
        <taxon>eudicotyledons</taxon>
        <taxon>Gunneridae</taxon>
        <taxon>Pentapetalae</taxon>
        <taxon>rosids</taxon>
        <taxon>malvids</taxon>
        <taxon>Myrtales</taxon>
        <taxon>Lythraceae</taxon>
        <taxon>Punica</taxon>
    </lineage>
</organism>
<keyword evidence="2 4" id="KW-0853">WD repeat</keyword>
<protein>
    <submittedName>
        <fullName evidence="5">Uncharacterized protein</fullName>
    </submittedName>
</protein>
<evidence type="ECO:0000313" key="6">
    <source>
        <dbReference type="Proteomes" id="UP000197138"/>
    </source>
</evidence>
<dbReference type="GO" id="GO:0006406">
    <property type="term" value="P:mRNA export from nucleus"/>
    <property type="evidence" value="ECO:0007669"/>
    <property type="project" value="TreeGrafter"/>
</dbReference>
<dbReference type="SMART" id="SM00320">
    <property type="entry name" value="WD40"/>
    <property type="match status" value="4"/>
</dbReference>
<sequence>MCMDARNWDEEAYRDSIVKAREAQTKTVFRTAWAPSHDPNPDAIVVASSDGFLASYSIASCIPRLPLGFGSSGAQNFLPVEPDCVLRGHDGPAYDVKFYGDDEDSLLLSFLPVEPDCVLRGHDGPAYDVKFYGDDEDSLLLSCGDDGRIRGWKWKEVNCSIGNHIQPVVDLVNPQHKGPWGALSPIPENNALAVDTKRGSIYAAAGDSCAYCWDVDTAKVKMVFSGHTDYLHCIVVRNSASQILTGSEDGTARIWDCRSGRCVRVIAPEKDMKSERFSSCVSCIALDASENWLVCGSGPGLFLWNLPASECISRISTGAPAQDVTAVGGYGGIVDVISPFGSHLCTFQCQ</sequence>
<keyword evidence="3" id="KW-0677">Repeat</keyword>
<dbReference type="SUPFAM" id="SSF50978">
    <property type="entry name" value="WD40 repeat-like"/>
    <property type="match status" value="1"/>
</dbReference>
<reference evidence="6" key="1">
    <citation type="journal article" date="2017" name="Plant J.">
        <title>The pomegranate (Punica granatum L.) genome and the genomics of punicalagin biosynthesis.</title>
        <authorList>
            <person name="Qin G."/>
            <person name="Xu C."/>
            <person name="Ming R."/>
            <person name="Tang H."/>
            <person name="Guyot R."/>
            <person name="Kramer E.M."/>
            <person name="Hu Y."/>
            <person name="Yi X."/>
            <person name="Qi Y."/>
            <person name="Xu X."/>
            <person name="Gao Z."/>
            <person name="Pan H."/>
            <person name="Jian J."/>
            <person name="Tian Y."/>
            <person name="Yue Z."/>
            <person name="Xu Y."/>
        </authorList>
    </citation>
    <scope>NUCLEOTIDE SEQUENCE [LARGE SCALE GENOMIC DNA]</scope>
    <source>
        <strain evidence="6">cv. Dabenzi</strain>
    </source>
</reference>
<dbReference type="PROSITE" id="PS50294">
    <property type="entry name" value="WD_REPEATS_REGION"/>
    <property type="match status" value="1"/>
</dbReference>
<feature type="repeat" description="WD" evidence="4">
    <location>
        <begin position="224"/>
        <end position="265"/>
    </location>
</feature>
<dbReference type="GO" id="GO:0000346">
    <property type="term" value="C:transcription export complex"/>
    <property type="evidence" value="ECO:0007669"/>
    <property type="project" value="TreeGrafter"/>
</dbReference>
<feature type="repeat" description="WD" evidence="4">
    <location>
        <begin position="119"/>
        <end position="153"/>
    </location>
</feature>
<dbReference type="Pfam" id="PF00400">
    <property type="entry name" value="WD40"/>
    <property type="match status" value="2"/>
</dbReference>